<dbReference type="SUPFAM" id="SSF55144">
    <property type="entry name" value="LigT-like"/>
    <property type="match status" value="1"/>
</dbReference>
<keyword evidence="1 2" id="KW-0378">Hydrolase</keyword>
<evidence type="ECO:0000256" key="2">
    <source>
        <dbReference type="HAMAP-Rule" id="MF_01940"/>
    </source>
</evidence>
<dbReference type="HAMAP" id="MF_01940">
    <property type="entry name" value="RNA_CPDase"/>
    <property type="match status" value="1"/>
</dbReference>
<protein>
    <recommendedName>
        <fullName evidence="2">RNA 2',3'-cyclic phosphodiesterase</fullName>
        <shortName evidence="2">RNA 2',3'-CPDase</shortName>
        <ecNumber evidence="2">3.1.4.58</ecNumber>
    </recommendedName>
</protein>
<dbReference type="NCBIfam" id="TIGR02258">
    <property type="entry name" value="2_5_ligase"/>
    <property type="match status" value="1"/>
</dbReference>
<comment type="caution">
    <text evidence="3">The sequence shown here is derived from an EMBL/GenBank/DDBJ whole genome shotgun (WGS) entry which is preliminary data.</text>
</comment>
<reference evidence="4" key="1">
    <citation type="journal article" date="2020" name="Syst. Appl. Microbiol.">
        <title>Streptomyces alkaliterrae sp. nov., isolated from an alkaline soil, and emended descriptions of Streptomyces alkaliphilus, Streptomyces calidiresistens and Streptomyces durbertensis.</title>
        <authorList>
            <person name="Swiecimska M."/>
            <person name="Golinska P."/>
            <person name="Nouioui I."/>
            <person name="Wypij M."/>
            <person name="Rai M."/>
            <person name="Sangal V."/>
            <person name="Goodfellow M."/>
        </authorList>
    </citation>
    <scope>NUCLEOTIDE SEQUENCE [LARGE SCALE GENOMIC DNA]</scope>
    <source>
        <strain evidence="4">DSM 104538</strain>
    </source>
</reference>
<evidence type="ECO:0000256" key="1">
    <source>
        <dbReference type="ARBA" id="ARBA00022801"/>
    </source>
</evidence>
<sequence>MRLFAAVTPPPEAREELRRHVGAAASAGPERLRWTDPDDWHVTLAFYGEVPPERVAELCTRLGRAAHRHAPLELSVRGVGRFGDRVLWAGVTGDRPAVEGLRRLADAAKAAGRRAGAPVDDAHRYHPHLTLARARGDVRLAPLVERLADFDGATWAAEEVQLVHSTLPRSGVPGERPRHELLESWPLTG</sequence>
<comment type="function">
    <text evidence="2">Hydrolyzes RNA 2',3'-cyclic phosphodiester to an RNA 2'-phosphomonoester.</text>
</comment>
<dbReference type="EC" id="3.1.4.58" evidence="2"/>
<accession>A0ABR6EAB4</accession>
<dbReference type="RefSeq" id="WP_182853703.1">
    <property type="nucleotide sequence ID" value="NZ_WMLF01000011.1"/>
</dbReference>
<dbReference type="EMBL" id="WMLF01000011">
    <property type="protein sequence ID" value="MBB1242275.1"/>
    <property type="molecule type" value="Genomic_DNA"/>
</dbReference>
<evidence type="ECO:0000313" key="4">
    <source>
        <dbReference type="Proteomes" id="UP000766698"/>
    </source>
</evidence>
<name>A0ABR6EAB4_9ACTN</name>
<feature type="short sequence motif" description="HXTX 1" evidence="2">
    <location>
        <begin position="41"/>
        <end position="44"/>
    </location>
</feature>
<feature type="active site" description="Proton donor" evidence="2">
    <location>
        <position position="41"/>
    </location>
</feature>
<dbReference type="PANTHER" id="PTHR35561:SF1">
    <property type="entry name" value="RNA 2',3'-CYCLIC PHOSPHODIESTERASE"/>
    <property type="match status" value="1"/>
</dbReference>
<dbReference type="InterPro" id="IPR009097">
    <property type="entry name" value="Cyclic_Pdiesterase"/>
</dbReference>
<dbReference type="Proteomes" id="UP000766698">
    <property type="component" value="Unassembled WGS sequence"/>
</dbReference>
<comment type="catalytic activity">
    <reaction evidence="2">
        <text>a 3'-end 2',3'-cyclophospho-ribonucleotide-RNA + H2O = a 3'-end 2'-phospho-ribonucleotide-RNA + H(+)</text>
        <dbReference type="Rhea" id="RHEA:11828"/>
        <dbReference type="Rhea" id="RHEA-COMP:10464"/>
        <dbReference type="Rhea" id="RHEA-COMP:17353"/>
        <dbReference type="ChEBI" id="CHEBI:15377"/>
        <dbReference type="ChEBI" id="CHEBI:15378"/>
        <dbReference type="ChEBI" id="CHEBI:83064"/>
        <dbReference type="ChEBI" id="CHEBI:173113"/>
        <dbReference type="EC" id="3.1.4.58"/>
    </reaction>
</comment>
<organism evidence="3 4">
    <name type="scientific">Streptomyces durbertensis</name>
    <dbReference type="NCBI Taxonomy" id="2448886"/>
    <lineage>
        <taxon>Bacteria</taxon>
        <taxon>Bacillati</taxon>
        <taxon>Actinomycetota</taxon>
        <taxon>Actinomycetes</taxon>
        <taxon>Kitasatosporales</taxon>
        <taxon>Streptomycetaceae</taxon>
        <taxon>Streptomyces</taxon>
    </lineage>
</organism>
<dbReference type="Gene3D" id="3.90.1140.10">
    <property type="entry name" value="Cyclic phosphodiesterase"/>
    <property type="match status" value="1"/>
</dbReference>
<dbReference type="Pfam" id="PF13563">
    <property type="entry name" value="2_5_RNA_ligase2"/>
    <property type="match status" value="1"/>
</dbReference>
<proteinExistence type="inferred from homology"/>
<dbReference type="InterPro" id="IPR004175">
    <property type="entry name" value="RNA_CPDase"/>
</dbReference>
<dbReference type="PANTHER" id="PTHR35561">
    <property type="entry name" value="RNA 2',3'-CYCLIC PHOSPHODIESTERASE"/>
    <property type="match status" value="1"/>
</dbReference>
<feature type="short sequence motif" description="HXTX 2" evidence="2">
    <location>
        <begin position="128"/>
        <end position="131"/>
    </location>
</feature>
<gene>
    <name evidence="3" type="primary">thpR</name>
    <name evidence="3" type="ORF">GL263_01600</name>
</gene>
<comment type="similarity">
    <text evidence="2">Belongs to the 2H phosphoesterase superfamily. ThpR family.</text>
</comment>
<feature type="active site" description="Proton acceptor" evidence="2">
    <location>
        <position position="128"/>
    </location>
</feature>
<evidence type="ECO:0000313" key="3">
    <source>
        <dbReference type="EMBL" id="MBB1242275.1"/>
    </source>
</evidence>
<keyword evidence="4" id="KW-1185">Reference proteome</keyword>